<organism evidence="3">
    <name type="scientific">Mytilinidion resinicola</name>
    <dbReference type="NCBI Taxonomy" id="574789"/>
    <lineage>
        <taxon>Eukaryota</taxon>
        <taxon>Fungi</taxon>
        <taxon>Dikarya</taxon>
        <taxon>Ascomycota</taxon>
        <taxon>Pezizomycotina</taxon>
        <taxon>Dothideomycetes</taxon>
        <taxon>Pleosporomycetidae</taxon>
        <taxon>Mytilinidiales</taxon>
        <taxon>Mytilinidiaceae</taxon>
        <taxon>Mytilinidion</taxon>
    </lineage>
</organism>
<gene>
    <name evidence="3 5" type="ORF">BDZ99DRAFT_415885</name>
</gene>
<sequence>MSFTPRIIRNVAIGTGCVGAFFYLAPANIFRTTAVKRIEDRWSSGGGARTHTPATGTKRGDPNDETPRHQDPKGVDTEYFKENFLSQRKKGDGVWPEKFYESHYNNPKGK</sequence>
<accession>A0A6A6YM18</accession>
<feature type="transmembrane region" description="Helical" evidence="2">
    <location>
        <begin position="7"/>
        <end position="25"/>
    </location>
</feature>
<dbReference type="Proteomes" id="UP000504636">
    <property type="component" value="Unplaced"/>
</dbReference>
<feature type="region of interest" description="Disordered" evidence="1">
    <location>
        <begin position="40"/>
        <end position="82"/>
    </location>
</feature>
<proteinExistence type="predicted"/>
<dbReference type="OrthoDB" id="5373857at2759"/>
<reference evidence="3 5" key="1">
    <citation type="journal article" date="2020" name="Stud. Mycol.">
        <title>101 Dothideomycetes genomes: a test case for predicting lifestyles and emergence of pathogens.</title>
        <authorList>
            <person name="Haridas S."/>
            <person name="Albert R."/>
            <person name="Binder M."/>
            <person name="Bloem J."/>
            <person name="Labutti K."/>
            <person name="Salamov A."/>
            <person name="Andreopoulos B."/>
            <person name="Baker S."/>
            <person name="Barry K."/>
            <person name="Bills G."/>
            <person name="Bluhm B."/>
            <person name="Cannon C."/>
            <person name="Castanera R."/>
            <person name="Culley D."/>
            <person name="Daum C."/>
            <person name="Ezra D."/>
            <person name="Gonzalez J."/>
            <person name="Henrissat B."/>
            <person name="Kuo A."/>
            <person name="Liang C."/>
            <person name="Lipzen A."/>
            <person name="Lutzoni F."/>
            <person name="Magnuson J."/>
            <person name="Mondo S."/>
            <person name="Nolan M."/>
            <person name="Ohm R."/>
            <person name="Pangilinan J."/>
            <person name="Park H.-J."/>
            <person name="Ramirez L."/>
            <person name="Alfaro M."/>
            <person name="Sun H."/>
            <person name="Tritt A."/>
            <person name="Yoshinaga Y."/>
            <person name="Zwiers L.-H."/>
            <person name="Turgeon B."/>
            <person name="Goodwin S."/>
            <person name="Spatafora J."/>
            <person name="Crous P."/>
            <person name="Grigoriev I."/>
        </authorList>
    </citation>
    <scope>NUCLEOTIDE SEQUENCE</scope>
    <source>
        <strain evidence="3 5">CBS 304.34</strain>
    </source>
</reference>
<reference evidence="5" key="3">
    <citation type="submission" date="2025-04" db="UniProtKB">
        <authorList>
            <consortium name="RefSeq"/>
        </authorList>
    </citation>
    <scope>IDENTIFICATION</scope>
    <source>
        <strain evidence="5">CBS 304.34</strain>
    </source>
</reference>
<dbReference type="AlphaFoldDB" id="A0A6A6YM18"/>
<evidence type="ECO:0000313" key="4">
    <source>
        <dbReference type="Proteomes" id="UP000504636"/>
    </source>
</evidence>
<evidence type="ECO:0000256" key="1">
    <source>
        <dbReference type="SAM" id="MobiDB-lite"/>
    </source>
</evidence>
<keyword evidence="2" id="KW-0812">Transmembrane</keyword>
<keyword evidence="2" id="KW-0472">Membrane</keyword>
<keyword evidence="2" id="KW-1133">Transmembrane helix</keyword>
<reference evidence="5" key="2">
    <citation type="submission" date="2020-04" db="EMBL/GenBank/DDBJ databases">
        <authorList>
            <consortium name="NCBI Genome Project"/>
        </authorList>
    </citation>
    <scope>NUCLEOTIDE SEQUENCE</scope>
    <source>
        <strain evidence="5">CBS 304.34</strain>
    </source>
</reference>
<keyword evidence="4" id="KW-1185">Reference proteome</keyword>
<feature type="compositionally biased region" description="Basic and acidic residues" evidence="1">
    <location>
        <begin position="58"/>
        <end position="81"/>
    </location>
</feature>
<evidence type="ECO:0000256" key="2">
    <source>
        <dbReference type="SAM" id="Phobius"/>
    </source>
</evidence>
<dbReference type="RefSeq" id="XP_033576886.1">
    <property type="nucleotide sequence ID" value="XM_033716770.1"/>
</dbReference>
<protein>
    <submittedName>
        <fullName evidence="3 5">Uncharacterized protein</fullName>
    </submittedName>
</protein>
<dbReference type="EMBL" id="MU003700">
    <property type="protein sequence ID" value="KAF2809922.1"/>
    <property type="molecule type" value="Genomic_DNA"/>
</dbReference>
<dbReference type="GeneID" id="54457663"/>
<evidence type="ECO:0000313" key="3">
    <source>
        <dbReference type="EMBL" id="KAF2809922.1"/>
    </source>
</evidence>
<evidence type="ECO:0000313" key="5">
    <source>
        <dbReference type="RefSeq" id="XP_033576886.1"/>
    </source>
</evidence>
<name>A0A6A6YM18_9PEZI</name>